<dbReference type="EMBL" id="KB909044">
    <property type="protein sequence ID" value="EOB13181.1"/>
    <property type="molecule type" value="Genomic_DNA"/>
</dbReference>
<dbReference type="Proteomes" id="UP000016927">
    <property type="component" value="Unassembled WGS sequence"/>
</dbReference>
<dbReference type="HOGENOM" id="CLU_1190204_0_0_1"/>
<name>R0KR19_NOSB1</name>
<keyword evidence="2" id="KW-1185">Reference proteome</keyword>
<dbReference type="AlphaFoldDB" id="R0KR19"/>
<evidence type="ECO:0000313" key="2">
    <source>
        <dbReference type="Proteomes" id="UP000016927"/>
    </source>
</evidence>
<accession>R0KR19</accession>
<sequence length="233" mass="27505">MSLEEKNYLKNLFLNELKKNIQLERLLNLFSEYLNDVEDHKILRYLLTNHQAINQNKNIILTEENINVLIACHSVWKHTQVISDKLSSSIKSGTNKLSYDIMGVITLCNVVYEIFKSKLSESAEHLIKLYEDACILLNSPRKEFEESYELLKLRTIYYLDIYLPLNILGIEFNITEIDFITYNLVKLKIKKLFEEWEVCLENKPDIVEIIEKIDHNENAVVQKMLKFVNFVIE</sequence>
<protein>
    <submittedName>
        <fullName evidence="1">Uncharacterized protein</fullName>
    </submittedName>
</protein>
<evidence type="ECO:0000313" key="1">
    <source>
        <dbReference type="EMBL" id="EOB13181.1"/>
    </source>
</evidence>
<dbReference type="OrthoDB" id="10527406at2759"/>
<proteinExistence type="predicted"/>
<gene>
    <name evidence="1" type="ORF">NBO_136g0001</name>
</gene>
<reference evidence="1 2" key="1">
    <citation type="journal article" date="2013" name="BMC Genomics">
        <title>Comparative genomics of parasitic silkworm microsporidia reveal an association between genome expansion and host adaptation.</title>
        <authorList>
            <person name="Pan G."/>
            <person name="Xu J."/>
            <person name="Li T."/>
            <person name="Xia Q."/>
            <person name="Liu S.L."/>
            <person name="Zhang G."/>
            <person name="Li S."/>
            <person name="Li C."/>
            <person name="Liu H."/>
            <person name="Yang L."/>
            <person name="Liu T."/>
            <person name="Zhang X."/>
            <person name="Wu Z."/>
            <person name="Fan W."/>
            <person name="Dang X."/>
            <person name="Xiang H."/>
            <person name="Tao M."/>
            <person name="Li Y."/>
            <person name="Hu J."/>
            <person name="Li Z."/>
            <person name="Lin L."/>
            <person name="Luo J."/>
            <person name="Geng L."/>
            <person name="Wang L."/>
            <person name="Long M."/>
            <person name="Wan Y."/>
            <person name="He N."/>
            <person name="Zhang Z."/>
            <person name="Lu C."/>
            <person name="Keeling P.J."/>
            <person name="Wang J."/>
            <person name="Xiang Z."/>
            <person name="Zhou Z."/>
        </authorList>
    </citation>
    <scope>NUCLEOTIDE SEQUENCE [LARGE SCALE GENOMIC DNA]</scope>
    <source>
        <strain evidence="2">CQ1 / CVCC 102059</strain>
    </source>
</reference>
<dbReference type="VEuPathDB" id="MicrosporidiaDB:NBO_136g0001"/>
<organism evidence="1 2">
    <name type="scientific">Nosema bombycis (strain CQ1 / CVCC 102059)</name>
    <name type="common">Microsporidian parasite</name>
    <name type="synonym">Pebrine of silkworm</name>
    <dbReference type="NCBI Taxonomy" id="578461"/>
    <lineage>
        <taxon>Eukaryota</taxon>
        <taxon>Fungi</taxon>
        <taxon>Fungi incertae sedis</taxon>
        <taxon>Microsporidia</taxon>
        <taxon>Nosematidae</taxon>
        <taxon>Nosema</taxon>
    </lineage>
</organism>